<reference evidence="2 4" key="1">
    <citation type="journal article" date="2017" name="Nature">
        <title>The sunflower genome provides insights into oil metabolism, flowering and Asterid evolution.</title>
        <authorList>
            <person name="Badouin H."/>
            <person name="Gouzy J."/>
            <person name="Grassa C.J."/>
            <person name="Murat F."/>
            <person name="Staton S.E."/>
            <person name="Cottret L."/>
            <person name="Lelandais-Briere C."/>
            <person name="Owens G.L."/>
            <person name="Carrere S."/>
            <person name="Mayjonade B."/>
            <person name="Legrand L."/>
            <person name="Gill N."/>
            <person name="Kane N.C."/>
            <person name="Bowers J.E."/>
            <person name="Hubner S."/>
            <person name="Bellec A."/>
            <person name="Berard A."/>
            <person name="Berges H."/>
            <person name="Blanchet N."/>
            <person name="Boniface M.C."/>
            <person name="Brunel D."/>
            <person name="Catrice O."/>
            <person name="Chaidir N."/>
            <person name="Claudel C."/>
            <person name="Donnadieu C."/>
            <person name="Faraut T."/>
            <person name="Fievet G."/>
            <person name="Helmstetter N."/>
            <person name="King M."/>
            <person name="Knapp S.J."/>
            <person name="Lai Z."/>
            <person name="Le Paslier M.C."/>
            <person name="Lippi Y."/>
            <person name="Lorenzon L."/>
            <person name="Mandel J.R."/>
            <person name="Marage G."/>
            <person name="Marchand G."/>
            <person name="Marquand E."/>
            <person name="Bret-Mestries E."/>
            <person name="Morien E."/>
            <person name="Nambeesan S."/>
            <person name="Nguyen T."/>
            <person name="Pegot-Espagnet P."/>
            <person name="Pouilly N."/>
            <person name="Raftis F."/>
            <person name="Sallet E."/>
            <person name="Schiex T."/>
            <person name="Thomas J."/>
            <person name="Vandecasteele C."/>
            <person name="Vares D."/>
            <person name="Vear F."/>
            <person name="Vautrin S."/>
            <person name="Crespi M."/>
            <person name="Mangin B."/>
            <person name="Burke J.M."/>
            <person name="Salse J."/>
            <person name="Munos S."/>
            <person name="Vincourt P."/>
            <person name="Rieseberg L.H."/>
            <person name="Langlade N.B."/>
        </authorList>
    </citation>
    <scope>NUCLEOTIDE SEQUENCE [LARGE SCALE GENOMIC DNA]</scope>
    <source>
        <strain evidence="4">cv. SF193</strain>
        <tissue evidence="2">Leaves</tissue>
    </source>
</reference>
<dbReference type="AlphaFoldDB" id="A0A251S0C8"/>
<dbReference type="Proteomes" id="UP000215914">
    <property type="component" value="Chromosome 16"/>
</dbReference>
<evidence type="ECO:0000313" key="3">
    <source>
        <dbReference type="EMBL" id="OTF90621.1"/>
    </source>
</evidence>
<reference evidence="2" key="3">
    <citation type="submission" date="2020-06" db="EMBL/GenBank/DDBJ databases">
        <title>Helianthus annuus Genome sequencing and assembly Release 2.</title>
        <authorList>
            <person name="Gouzy J."/>
            <person name="Langlade N."/>
            <person name="Munos S."/>
        </authorList>
    </citation>
    <scope>NUCLEOTIDE SEQUENCE</scope>
    <source>
        <tissue evidence="2">Leaves</tissue>
    </source>
</reference>
<dbReference type="Gramene" id="mRNA:HanXRQr2_Chr09g0376391">
    <property type="protein sequence ID" value="mRNA:HanXRQr2_Chr09g0376391"/>
    <property type="gene ID" value="HanXRQr2_Chr09g0376391"/>
</dbReference>
<evidence type="ECO:0008006" key="5">
    <source>
        <dbReference type="Google" id="ProtNLM"/>
    </source>
</evidence>
<reference evidence="3" key="2">
    <citation type="submission" date="2017-02" db="EMBL/GenBank/DDBJ databases">
        <title>Sunflower complete genome.</title>
        <authorList>
            <person name="Langlade N."/>
            <person name="Munos S."/>
        </authorList>
    </citation>
    <scope>NUCLEOTIDE SEQUENCE [LARGE SCALE GENOMIC DNA]</scope>
    <source>
        <tissue evidence="3">Leaves</tissue>
    </source>
</reference>
<evidence type="ECO:0000256" key="1">
    <source>
        <dbReference type="SAM" id="SignalP"/>
    </source>
</evidence>
<accession>A0A251S0C8</accession>
<dbReference type="EMBL" id="CM007905">
    <property type="protein sequence ID" value="OTF90621.1"/>
    <property type="molecule type" value="Genomic_DNA"/>
</dbReference>
<sequence>MKCISILVLILVASVFSSSGNEVPGEVNPLCTQFHAMFKCTDTKCEEKCMEWGQDVIHKCVGPYLCLCTKINCSGHQR</sequence>
<feature type="signal peptide" evidence="1">
    <location>
        <begin position="1"/>
        <end position="20"/>
    </location>
</feature>
<feature type="chain" id="PRO_5041166617" description="Knottin, scorpion toxin-like protein" evidence="1">
    <location>
        <begin position="21"/>
        <end position="78"/>
    </location>
</feature>
<evidence type="ECO:0000313" key="4">
    <source>
        <dbReference type="Proteomes" id="UP000215914"/>
    </source>
</evidence>
<keyword evidence="1" id="KW-0732">Signal</keyword>
<dbReference type="EMBL" id="MNCJ02000324">
    <property type="protein sequence ID" value="KAF5789876.1"/>
    <property type="molecule type" value="Genomic_DNA"/>
</dbReference>
<gene>
    <name evidence="3" type="ORF">HannXRQ_Chr16g0501581</name>
    <name evidence="2" type="ORF">HanXRQr2_Chr09g0376391</name>
</gene>
<name>A0A251S0C8_HELAN</name>
<dbReference type="InParanoid" id="A0A251S0C8"/>
<evidence type="ECO:0000313" key="2">
    <source>
        <dbReference type="EMBL" id="KAF5789876.1"/>
    </source>
</evidence>
<proteinExistence type="predicted"/>
<organism evidence="3 4">
    <name type="scientific">Helianthus annuus</name>
    <name type="common">Common sunflower</name>
    <dbReference type="NCBI Taxonomy" id="4232"/>
    <lineage>
        <taxon>Eukaryota</taxon>
        <taxon>Viridiplantae</taxon>
        <taxon>Streptophyta</taxon>
        <taxon>Embryophyta</taxon>
        <taxon>Tracheophyta</taxon>
        <taxon>Spermatophyta</taxon>
        <taxon>Magnoliopsida</taxon>
        <taxon>eudicotyledons</taxon>
        <taxon>Gunneridae</taxon>
        <taxon>Pentapetalae</taxon>
        <taxon>asterids</taxon>
        <taxon>campanulids</taxon>
        <taxon>Asterales</taxon>
        <taxon>Asteraceae</taxon>
        <taxon>Asteroideae</taxon>
        <taxon>Heliantheae alliance</taxon>
        <taxon>Heliantheae</taxon>
        <taxon>Helianthus</taxon>
    </lineage>
</organism>
<keyword evidence="4" id="KW-1185">Reference proteome</keyword>
<protein>
    <recommendedName>
        <fullName evidence="5">Knottin, scorpion toxin-like protein</fullName>
    </recommendedName>
</protein>